<evidence type="ECO:0000313" key="2">
    <source>
        <dbReference type="EMBL" id="CZF87031.1"/>
    </source>
</evidence>
<dbReference type="Proteomes" id="UP000073601">
    <property type="component" value="Unassembled WGS sequence"/>
</dbReference>
<keyword evidence="1" id="KW-0812">Transmembrane</keyword>
<sequence length="83" mass="9546">MLRFIIFISFVSLLLSATIGVVIVSHFKKNGGKGRYLDNISILFRGDVELSDVGCKVRNLIRNTFMISFLVFFVSFFYLHYSN</sequence>
<name>A0A128FL87_9GAMM</name>
<feature type="transmembrane region" description="Helical" evidence="1">
    <location>
        <begin position="6"/>
        <end position="27"/>
    </location>
</feature>
<organism evidence="2 3">
    <name type="scientific">Grimontia marina</name>
    <dbReference type="NCBI Taxonomy" id="646534"/>
    <lineage>
        <taxon>Bacteria</taxon>
        <taxon>Pseudomonadati</taxon>
        <taxon>Pseudomonadota</taxon>
        <taxon>Gammaproteobacteria</taxon>
        <taxon>Vibrionales</taxon>
        <taxon>Vibrionaceae</taxon>
        <taxon>Grimontia</taxon>
    </lineage>
</organism>
<feature type="transmembrane region" description="Helical" evidence="1">
    <location>
        <begin position="60"/>
        <end position="81"/>
    </location>
</feature>
<dbReference type="EMBL" id="FIZY01000112">
    <property type="protein sequence ID" value="CZF87031.1"/>
    <property type="molecule type" value="Genomic_DNA"/>
</dbReference>
<accession>A0A128FL87</accession>
<keyword evidence="3" id="KW-1185">Reference proteome</keyword>
<keyword evidence="1" id="KW-1133">Transmembrane helix</keyword>
<evidence type="ECO:0000313" key="3">
    <source>
        <dbReference type="Proteomes" id="UP000073601"/>
    </source>
</evidence>
<evidence type="ECO:0008006" key="4">
    <source>
        <dbReference type="Google" id="ProtNLM"/>
    </source>
</evidence>
<protein>
    <recommendedName>
        <fullName evidence="4">Protein-export membrane protein SecG</fullName>
    </recommendedName>
</protein>
<gene>
    <name evidence="2" type="ORF">GMA8713_05072</name>
</gene>
<reference evidence="3" key="1">
    <citation type="submission" date="2016-02" db="EMBL/GenBank/DDBJ databases">
        <authorList>
            <person name="Rodrigo-Torres Lidia"/>
            <person name="Arahal R.David."/>
        </authorList>
    </citation>
    <scope>NUCLEOTIDE SEQUENCE [LARGE SCALE GENOMIC DNA]</scope>
    <source>
        <strain evidence="3">CECT 8713</strain>
    </source>
</reference>
<evidence type="ECO:0000256" key="1">
    <source>
        <dbReference type="SAM" id="Phobius"/>
    </source>
</evidence>
<keyword evidence="1" id="KW-0472">Membrane</keyword>
<dbReference type="AlphaFoldDB" id="A0A128FL87"/>
<proteinExistence type="predicted"/>